<feature type="transmembrane region" description="Helical" evidence="7">
    <location>
        <begin position="129"/>
        <end position="153"/>
    </location>
</feature>
<keyword evidence="5 7" id="KW-1133">Transmembrane helix</keyword>
<evidence type="ECO:0000256" key="2">
    <source>
        <dbReference type="ARBA" id="ARBA00008789"/>
    </source>
</evidence>
<organism evidence="8 9">
    <name type="scientific">Magallana gigas</name>
    <name type="common">Pacific oyster</name>
    <name type="synonym">Crassostrea gigas</name>
    <dbReference type="NCBI Taxonomy" id="29159"/>
    <lineage>
        <taxon>Eukaryota</taxon>
        <taxon>Metazoa</taxon>
        <taxon>Spiralia</taxon>
        <taxon>Lophotrochozoa</taxon>
        <taxon>Mollusca</taxon>
        <taxon>Bivalvia</taxon>
        <taxon>Autobranchia</taxon>
        <taxon>Pteriomorphia</taxon>
        <taxon>Ostreida</taxon>
        <taxon>Ostreoidea</taxon>
        <taxon>Ostreidae</taxon>
        <taxon>Magallana</taxon>
    </lineage>
</organism>
<evidence type="ECO:0000313" key="9">
    <source>
        <dbReference type="Proteomes" id="UP000005408"/>
    </source>
</evidence>
<evidence type="ECO:0000256" key="6">
    <source>
        <dbReference type="ARBA" id="ARBA00023136"/>
    </source>
</evidence>
<name>A0A8W8L263_MAGGI</name>
<dbReference type="GO" id="GO:0043652">
    <property type="term" value="P:engulfment of apoptotic cell"/>
    <property type="evidence" value="ECO:0007669"/>
    <property type="project" value="TreeGrafter"/>
</dbReference>
<feature type="transmembrane region" description="Helical" evidence="7">
    <location>
        <begin position="428"/>
        <end position="447"/>
    </location>
</feature>
<keyword evidence="9" id="KW-1185">Reference proteome</keyword>
<feature type="transmembrane region" description="Helical" evidence="7">
    <location>
        <begin position="92"/>
        <end position="109"/>
    </location>
</feature>
<accession>A0A8W8L263</accession>
<dbReference type="GO" id="GO:0070782">
    <property type="term" value="P:phosphatidylserine exposure on apoptotic cell surface"/>
    <property type="evidence" value="ECO:0007669"/>
    <property type="project" value="TreeGrafter"/>
</dbReference>
<evidence type="ECO:0000256" key="7">
    <source>
        <dbReference type="RuleBase" id="RU910716"/>
    </source>
</evidence>
<proteinExistence type="inferred from homology"/>
<dbReference type="Pfam" id="PF09815">
    <property type="entry name" value="XK-related"/>
    <property type="match status" value="2"/>
</dbReference>
<dbReference type="OrthoDB" id="6136301at2759"/>
<dbReference type="GO" id="GO:0005886">
    <property type="term" value="C:plasma membrane"/>
    <property type="evidence" value="ECO:0007669"/>
    <property type="project" value="UniProtKB-SubCell"/>
</dbReference>
<dbReference type="Proteomes" id="UP000005408">
    <property type="component" value="Unassembled WGS sequence"/>
</dbReference>
<dbReference type="EnsemblMetazoa" id="G2627.1">
    <property type="protein sequence ID" value="G2627.1:cds"/>
    <property type="gene ID" value="G2627"/>
</dbReference>
<dbReference type="OMA" id="RTRYRMM"/>
<comment type="subcellular location">
    <subcellularLocation>
        <location evidence="1">Cell membrane</location>
        <topology evidence="1">Multi-pass membrane protein</topology>
    </subcellularLocation>
    <subcellularLocation>
        <location evidence="7">Membrane</location>
        <topology evidence="7">Multi-pass membrane protein</topology>
    </subcellularLocation>
</comment>
<dbReference type="AlphaFoldDB" id="A0A8W8L263"/>
<keyword evidence="4 7" id="KW-0812">Transmembrane</keyword>
<keyword evidence="3" id="KW-1003">Cell membrane</keyword>
<dbReference type="GO" id="GO:1902742">
    <property type="term" value="P:apoptotic process involved in development"/>
    <property type="evidence" value="ECO:0007669"/>
    <property type="project" value="TreeGrafter"/>
</dbReference>
<protein>
    <recommendedName>
        <fullName evidence="7">XK-related protein</fullName>
    </recommendedName>
</protein>
<feature type="transmembrane region" description="Helical" evidence="7">
    <location>
        <begin position="354"/>
        <end position="379"/>
    </location>
</feature>
<evidence type="ECO:0000313" key="8">
    <source>
        <dbReference type="EnsemblMetazoa" id="G2627.1:cds"/>
    </source>
</evidence>
<keyword evidence="6 7" id="KW-0472">Membrane</keyword>
<evidence type="ECO:0000256" key="4">
    <source>
        <dbReference type="ARBA" id="ARBA00022692"/>
    </source>
</evidence>
<comment type="similarity">
    <text evidence="2 7">Belongs to the XK family.</text>
</comment>
<reference evidence="8" key="1">
    <citation type="submission" date="2022-08" db="UniProtKB">
        <authorList>
            <consortium name="EnsemblMetazoa"/>
        </authorList>
    </citation>
    <scope>IDENTIFICATION</scope>
    <source>
        <strain evidence="8">05x7-T-G4-1.051#20</strain>
    </source>
</reference>
<evidence type="ECO:0000256" key="1">
    <source>
        <dbReference type="ARBA" id="ARBA00004651"/>
    </source>
</evidence>
<feature type="transmembrane region" description="Helical" evidence="7">
    <location>
        <begin position="174"/>
        <end position="193"/>
    </location>
</feature>
<evidence type="ECO:0000256" key="3">
    <source>
        <dbReference type="ARBA" id="ARBA00022475"/>
    </source>
</evidence>
<dbReference type="InterPro" id="IPR018629">
    <property type="entry name" value="XK-rel"/>
</dbReference>
<feature type="transmembrane region" description="Helical" evidence="7">
    <location>
        <begin position="399"/>
        <end position="416"/>
    </location>
</feature>
<evidence type="ECO:0000256" key="5">
    <source>
        <dbReference type="ARBA" id="ARBA00022989"/>
    </source>
</evidence>
<feature type="transmembrane region" description="Helical" evidence="7">
    <location>
        <begin position="279"/>
        <end position="299"/>
    </location>
</feature>
<feature type="transmembrane region" description="Helical" evidence="7">
    <location>
        <begin position="453"/>
        <end position="477"/>
    </location>
</feature>
<dbReference type="PANTHER" id="PTHR16024:SF6">
    <property type="entry name" value="XK-RELATED PROTEIN"/>
    <property type="match status" value="1"/>
</dbReference>
<sequence length="520" mass="60381">MNSGDTVRHKLMPLVKSGKVPYTRRVYYAEKEKAERLDTVDRELELIEKNLKKNDIDIPENGDSGESQPDCAVQIKGKGKKTKIFKTIKYPFQYYDIIFAVFSIILFFYDVVSDVLLAVHYYALDRWVAFGFTTGFIVLPALISNGQSARWYLVDYEQEQKKLSKKPKTEVTPFRIWALRIFFTFPLMLGPVVRHSEFIYHGIKSKSGSDATEKERKKKWHHYKQMLYEDTDAGLVRMFECFLEAAPQLVLQLFILFREIIENGVDGNNDLVEHGHMKIIRVVALVGSWIGLSFSLTSYHKALRAMQHSELHEKYVSKEDQSENHKPKKQSLLATLMLTIGYFSWRMCEIGPRVLILALFASKFTYFVLVAAAIHWIIMTLWLLCQKTSFYGEKRRDEVIFNIILGYAMIFCFLNARDGHTRYRAIVYYILFYAENIFMLGMWLHFGSEKEDWLYFTAIGAVAGGCVLHIVIQLIYYKTCHPKASDIKIFLHPTEQYNCYQSICHTLDQDDDQSSAANAI</sequence>
<dbReference type="PANTHER" id="PTHR16024">
    <property type="entry name" value="XK-RELATED PROTEIN"/>
    <property type="match status" value="1"/>
</dbReference>
<dbReference type="InterPro" id="IPR050895">
    <property type="entry name" value="XK-related_scramblase"/>
</dbReference>